<dbReference type="Proteomes" id="UP000275069">
    <property type="component" value="Chromosome"/>
</dbReference>
<dbReference type="PROSITE" id="PS01124">
    <property type="entry name" value="HTH_ARAC_FAMILY_2"/>
    <property type="match status" value="1"/>
</dbReference>
<dbReference type="InterPro" id="IPR018060">
    <property type="entry name" value="HTH_AraC"/>
</dbReference>
<dbReference type="GO" id="GO:0043565">
    <property type="term" value="F:sequence-specific DNA binding"/>
    <property type="evidence" value="ECO:0007669"/>
    <property type="project" value="InterPro"/>
</dbReference>
<protein>
    <submittedName>
        <fullName evidence="5">AraC family transcriptional regulator</fullName>
    </submittedName>
</protein>
<keyword evidence="3" id="KW-0804">Transcription</keyword>
<dbReference type="Gene3D" id="1.10.10.60">
    <property type="entry name" value="Homeodomain-like"/>
    <property type="match status" value="1"/>
</dbReference>
<reference evidence="5 6" key="1">
    <citation type="submission" date="2018-09" db="EMBL/GenBank/DDBJ databases">
        <title>Genome sequencing of strain 2DFW10M-5.</title>
        <authorList>
            <person name="Heo J."/>
            <person name="Kim S.-J."/>
            <person name="Kwon S.-W."/>
        </authorList>
    </citation>
    <scope>NUCLEOTIDE SEQUENCE [LARGE SCALE GENOMIC DNA]</scope>
    <source>
        <strain evidence="5 6">2DFW10M-5</strain>
    </source>
</reference>
<evidence type="ECO:0000256" key="3">
    <source>
        <dbReference type="ARBA" id="ARBA00023163"/>
    </source>
</evidence>
<keyword evidence="1" id="KW-0805">Transcription regulation</keyword>
<dbReference type="SUPFAM" id="SSF46689">
    <property type="entry name" value="Homeodomain-like"/>
    <property type="match status" value="2"/>
</dbReference>
<dbReference type="EMBL" id="CP032624">
    <property type="protein sequence ID" value="AYG05208.1"/>
    <property type="molecule type" value="Genomic_DNA"/>
</dbReference>
<evidence type="ECO:0000256" key="1">
    <source>
        <dbReference type="ARBA" id="ARBA00023015"/>
    </source>
</evidence>
<dbReference type="Pfam" id="PF06719">
    <property type="entry name" value="AraC_N"/>
    <property type="match status" value="1"/>
</dbReference>
<dbReference type="InterPro" id="IPR009594">
    <property type="entry name" value="Tscrpt_reg_HTH_AraC_N"/>
</dbReference>
<dbReference type="Pfam" id="PF12833">
    <property type="entry name" value="HTH_18"/>
    <property type="match status" value="1"/>
</dbReference>
<evidence type="ECO:0000259" key="4">
    <source>
        <dbReference type="PROSITE" id="PS01124"/>
    </source>
</evidence>
<feature type="domain" description="HTH araC/xylS-type" evidence="4">
    <location>
        <begin position="166"/>
        <end position="264"/>
    </location>
</feature>
<keyword evidence="6" id="KW-1185">Reference proteome</keyword>
<dbReference type="InterPro" id="IPR018062">
    <property type="entry name" value="HTH_AraC-typ_CS"/>
</dbReference>
<dbReference type="AlphaFoldDB" id="A0A387BR95"/>
<dbReference type="OrthoDB" id="241790at2"/>
<sequence>MSLFRTTTPTQPLGGIARANLALVLRGAKRSSLGEQVYDYRAGQFLIVTVDLPLTSQITEASPRHPFVALGMPLQPEIVSALMLESDGTARRIASEREQPGLAVSDADDDLLGAIERLLRLADRPLDYRLLAPGVKREIHWRLLSGPQGGLVRQFGLPDSRLSLVGKAVGWLRANLDAPLRADDLAARLGLSVSSLNRYFRAITGMSPLQYQKALRLQQARLELLAAPGDIARVGHAVGYQSLSQFSREYRRMFGAPPSEDAARLQTAELGAE</sequence>
<dbReference type="PANTHER" id="PTHR43436">
    <property type="entry name" value="ARAC-FAMILY TRANSCRIPTIONAL REGULATOR"/>
    <property type="match status" value="1"/>
</dbReference>
<gene>
    <name evidence="5" type="ORF">D7I44_01955</name>
</gene>
<organism evidence="5 6">
    <name type="scientific">Gryllotalpicola protaetiae</name>
    <dbReference type="NCBI Taxonomy" id="2419771"/>
    <lineage>
        <taxon>Bacteria</taxon>
        <taxon>Bacillati</taxon>
        <taxon>Actinomycetota</taxon>
        <taxon>Actinomycetes</taxon>
        <taxon>Micrococcales</taxon>
        <taxon>Microbacteriaceae</taxon>
        <taxon>Gryllotalpicola</taxon>
    </lineage>
</organism>
<dbReference type="KEGG" id="gry:D7I44_01955"/>
<keyword evidence="2" id="KW-0238">DNA-binding</keyword>
<dbReference type="InterPro" id="IPR009057">
    <property type="entry name" value="Homeodomain-like_sf"/>
</dbReference>
<evidence type="ECO:0000313" key="6">
    <source>
        <dbReference type="Proteomes" id="UP000275069"/>
    </source>
</evidence>
<dbReference type="GO" id="GO:0003700">
    <property type="term" value="F:DNA-binding transcription factor activity"/>
    <property type="evidence" value="ECO:0007669"/>
    <property type="project" value="InterPro"/>
</dbReference>
<dbReference type="PANTHER" id="PTHR43436:SF1">
    <property type="entry name" value="TRANSCRIPTIONAL REGULATORY PROTEIN"/>
    <property type="match status" value="1"/>
</dbReference>
<dbReference type="PROSITE" id="PS00041">
    <property type="entry name" value="HTH_ARAC_FAMILY_1"/>
    <property type="match status" value="1"/>
</dbReference>
<dbReference type="SMART" id="SM00342">
    <property type="entry name" value="HTH_ARAC"/>
    <property type="match status" value="1"/>
</dbReference>
<proteinExistence type="predicted"/>
<accession>A0A387BR95</accession>
<evidence type="ECO:0000313" key="5">
    <source>
        <dbReference type="EMBL" id="AYG05208.1"/>
    </source>
</evidence>
<name>A0A387BR95_9MICO</name>
<evidence type="ECO:0000256" key="2">
    <source>
        <dbReference type="ARBA" id="ARBA00023125"/>
    </source>
</evidence>